<dbReference type="EMBL" id="JBHSIS010000020">
    <property type="protein sequence ID" value="MFC4857677.1"/>
    <property type="molecule type" value="Genomic_DNA"/>
</dbReference>
<dbReference type="Proteomes" id="UP001595859">
    <property type="component" value="Unassembled WGS sequence"/>
</dbReference>
<evidence type="ECO:0000313" key="3">
    <source>
        <dbReference type="Proteomes" id="UP001595859"/>
    </source>
</evidence>
<feature type="signal peptide" evidence="1">
    <location>
        <begin position="1"/>
        <end position="24"/>
    </location>
</feature>
<evidence type="ECO:0000256" key="1">
    <source>
        <dbReference type="SAM" id="SignalP"/>
    </source>
</evidence>
<protein>
    <recommendedName>
        <fullName evidence="4">Peptidase inhibitor family I36</fullName>
    </recommendedName>
</protein>
<sequence length="100" mass="10674">MTTSVIAMAASLTLVVTTSGPAAAATGRFLVGAEPVLTDPEDYRCYPLDIKKNFQLVNETSGQASIYWGRECMNYSFGLRSGASTGEFQYDSANSVSFGL</sequence>
<keyword evidence="3" id="KW-1185">Reference proteome</keyword>
<evidence type="ECO:0000313" key="2">
    <source>
        <dbReference type="EMBL" id="MFC4857677.1"/>
    </source>
</evidence>
<proteinExistence type="predicted"/>
<accession>A0ABV9S7H8</accession>
<organism evidence="2 3">
    <name type="scientific">Actinophytocola glycyrrhizae</name>
    <dbReference type="NCBI Taxonomy" id="2044873"/>
    <lineage>
        <taxon>Bacteria</taxon>
        <taxon>Bacillati</taxon>
        <taxon>Actinomycetota</taxon>
        <taxon>Actinomycetes</taxon>
        <taxon>Pseudonocardiales</taxon>
        <taxon>Pseudonocardiaceae</taxon>
    </lineage>
</organism>
<reference evidence="3" key="1">
    <citation type="journal article" date="2019" name="Int. J. Syst. Evol. Microbiol.">
        <title>The Global Catalogue of Microorganisms (GCM) 10K type strain sequencing project: providing services to taxonomists for standard genome sequencing and annotation.</title>
        <authorList>
            <consortium name="The Broad Institute Genomics Platform"/>
            <consortium name="The Broad Institute Genome Sequencing Center for Infectious Disease"/>
            <person name="Wu L."/>
            <person name="Ma J."/>
        </authorList>
    </citation>
    <scope>NUCLEOTIDE SEQUENCE [LARGE SCALE GENOMIC DNA]</scope>
    <source>
        <strain evidence="3">ZS-22-S1</strain>
    </source>
</reference>
<evidence type="ECO:0008006" key="4">
    <source>
        <dbReference type="Google" id="ProtNLM"/>
    </source>
</evidence>
<gene>
    <name evidence="2" type="ORF">ACFPCV_29615</name>
</gene>
<comment type="caution">
    <text evidence="2">The sequence shown here is derived from an EMBL/GenBank/DDBJ whole genome shotgun (WGS) entry which is preliminary data.</text>
</comment>
<keyword evidence="1" id="KW-0732">Signal</keyword>
<name>A0ABV9S7H8_9PSEU</name>
<feature type="chain" id="PRO_5045102504" description="Peptidase inhibitor family I36" evidence="1">
    <location>
        <begin position="25"/>
        <end position="100"/>
    </location>
</feature>
<dbReference type="RefSeq" id="WP_378059665.1">
    <property type="nucleotide sequence ID" value="NZ_JBHSIS010000020.1"/>
</dbReference>